<organism evidence="2 3">
    <name type="scientific">Candidatus Sungbacteria bacterium RIFCSPLOWO2_01_FULL_59_16</name>
    <dbReference type="NCBI Taxonomy" id="1802280"/>
    <lineage>
        <taxon>Bacteria</taxon>
        <taxon>Candidatus Sungiibacteriota</taxon>
    </lineage>
</organism>
<dbReference type="EMBL" id="MHQS01000006">
    <property type="protein sequence ID" value="OHA09179.1"/>
    <property type="molecule type" value="Genomic_DNA"/>
</dbReference>
<evidence type="ECO:0000313" key="2">
    <source>
        <dbReference type="EMBL" id="OHA09179.1"/>
    </source>
</evidence>
<evidence type="ECO:0000259" key="1">
    <source>
        <dbReference type="Pfam" id="PF20803"/>
    </source>
</evidence>
<dbReference type="GO" id="GO:0006351">
    <property type="term" value="P:DNA-templated transcription"/>
    <property type="evidence" value="ECO:0007669"/>
    <property type="project" value="TreeGrafter"/>
</dbReference>
<comment type="caution">
    <text evidence="2">The sequence shown here is derived from an EMBL/GenBank/DDBJ whole genome shotgun (WGS) entry which is preliminary data.</text>
</comment>
<accession>A0A1G2LEE8</accession>
<dbReference type="PANTHER" id="PTHR30319">
    <property type="entry name" value="PHENYLACETIC ACID REGULATOR-RELATED TRANSCRIPTIONAL REPRESSOR"/>
    <property type="match status" value="1"/>
</dbReference>
<gene>
    <name evidence="2" type="ORF">A3B37_01395</name>
</gene>
<dbReference type="Proteomes" id="UP000176705">
    <property type="component" value="Unassembled WGS sequence"/>
</dbReference>
<protein>
    <recommendedName>
        <fullName evidence="1">Transcriptional repressor PaaX-like central Cas2-like domain-containing protein</fullName>
    </recommendedName>
</protein>
<feature type="domain" description="Transcriptional repressor PaaX-like central Cas2-like" evidence="1">
    <location>
        <begin position="89"/>
        <end position="163"/>
    </location>
</feature>
<dbReference type="AlphaFoldDB" id="A0A1G2LEE8"/>
<name>A0A1G2LEE8_9BACT</name>
<reference evidence="2 3" key="1">
    <citation type="journal article" date="2016" name="Nat. Commun.">
        <title>Thousands of microbial genomes shed light on interconnected biogeochemical processes in an aquifer system.</title>
        <authorList>
            <person name="Anantharaman K."/>
            <person name="Brown C.T."/>
            <person name="Hug L.A."/>
            <person name="Sharon I."/>
            <person name="Castelle C.J."/>
            <person name="Probst A.J."/>
            <person name="Thomas B.C."/>
            <person name="Singh A."/>
            <person name="Wilkins M.J."/>
            <person name="Karaoz U."/>
            <person name="Brodie E.L."/>
            <person name="Williams K.H."/>
            <person name="Hubbard S.S."/>
            <person name="Banfield J.F."/>
        </authorList>
    </citation>
    <scope>NUCLEOTIDE SEQUENCE [LARGE SCALE GENOMIC DNA]</scope>
</reference>
<evidence type="ECO:0000313" key="3">
    <source>
        <dbReference type="Proteomes" id="UP000176705"/>
    </source>
</evidence>
<dbReference type="InterPro" id="IPR048846">
    <property type="entry name" value="PaaX-like_central"/>
</dbReference>
<sequence>MRLLLGLLQGGVVLSLALFAPNAVGPIIRMFEKRRIPPKRARAVIHYLKRHNLVIVRESNGKSVVEITEAGRRKLREYDFEKLTIKRPKRWDGKWRLIAFDIPEKKKLARDALRRKLKELGFLQAQRSVWIHPFECRNEINFVAEVFRVSPYVWMFEAIAADHTDYLVAKFDLKRS</sequence>
<dbReference type="Gene3D" id="3.30.70.2650">
    <property type="match status" value="1"/>
</dbReference>
<dbReference type="STRING" id="1802280.A3B37_01395"/>
<dbReference type="Pfam" id="PF20803">
    <property type="entry name" value="PaaX_M"/>
    <property type="match status" value="1"/>
</dbReference>
<dbReference type="PANTHER" id="PTHR30319:SF1">
    <property type="entry name" value="TRANSCRIPTIONAL REPRESSOR PAAX"/>
    <property type="match status" value="1"/>
</dbReference>
<proteinExistence type="predicted"/>